<feature type="domain" description="PI3K/PI4K catalytic" evidence="3">
    <location>
        <begin position="3513"/>
        <end position="3847"/>
    </location>
</feature>
<dbReference type="CDD" id="cd05163">
    <property type="entry name" value="PIKK_TRRAP"/>
    <property type="match status" value="1"/>
</dbReference>
<keyword evidence="6" id="KW-1185">Reference proteome</keyword>
<dbReference type="InterPro" id="IPR011009">
    <property type="entry name" value="Kinase-like_dom_sf"/>
</dbReference>
<feature type="region of interest" description="Disordered" evidence="2">
    <location>
        <begin position="1"/>
        <end position="112"/>
    </location>
</feature>
<dbReference type="Pfam" id="PF00454">
    <property type="entry name" value="PI3_PI4_kinase"/>
    <property type="match status" value="1"/>
</dbReference>
<feature type="domain" description="FAT" evidence="4">
    <location>
        <begin position="2603"/>
        <end position="3178"/>
    </location>
</feature>
<feature type="compositionally biased region" description="Polar residues" evidence="2">
    <location>
        <begin position="2080"/>
        <end position="2092"/>
    </location>
</feature>
<dbReference type="InterPro" id="IPR046807">
    <property type="entry name" value="Tra1_central"/>
</dbReference>
<feature type="compositionally biased region" description="Polar residues" evidence="2">
    <location>
        <begin position="3289"/>
        <end position="3306"/>
    </location>
</feature>
<dbReference type="Gene3D" id="1.10.1070.11">
    <property type="entry name" value="Phosphatidylinositol 3-/4-kinase, catalytic domain"/>
    <property type="match status" value="1"/>
</dbReference>
<dbReference type="Proteomes" id="UP000812966">
    <property type="component" value="Unassembled WGS sequence"/>
</dbReference>
<reference evidence="5" key="1">
    <citation type="submission" date="2020-04" db="EMBL/GenBank/DDBJ databases">
        <title>Analysis of mating type loci in Filobasidium floriforme.</title>
        <authorList>
            <person name="Nowrousian M."/>
        </authorList>
    </citation>
    <scope>NUCLEOTIDE SEQUENCE</scope>
    <source>
        <strain evidence="5">CBS 6242</strain>
    </source>
</reference>
<dbReference type="InterPro" id="IPR050517">
    <property type="entry name" value="DDR_Repair_Kinase"/>
</dbReference>
<dbReference type="PROSITE" id="PS50290">
    <property type="entry name" value="PI3_4_KINASE_3"/>
    <property type="match status" value="1"/>
</dbReference>
<sequence>MAGPASTSGGQPSTAAPSPAPASAGPKSTPANSTGRAPVATGSTTGPAQTAASASAEKPSVPGKVGGETVQPVRKPVALATSARAISSAAGSPSTPTSANTLPSTANEEVTERRMFREPGKSFGGPLTKEECEFWLSKLQDKQLDLSKRAMIASELRDSADATRDPAVYSVFLNTLIPPITAMLLETGPPVVFFREQPEQRFRNTLLAFLQRLPRTEPLKPHESSLMSTALSLLKVENEDNALLCIKIIIDGFRSHKEQTEQHVQPFLNLVKEMYANIKEVVEKEFGKPGTVEQSDAMQGIESAAPIQPQSQPAAPAAPVPPTTAPAAPSASAPAAGHPLSGNFVPATPSRLTPLPHALRSPKVLTECPIAVVLIFQSFRQVMQGAMKDFYPLVMDSIALQPEPQRKAYRAAEEKGQIFTGVAEGIHNREMYTEIIKAQVKTMAFLAYVLRGSIDNIRNYLDIFPEACVRLLRDCPPEDVATRKELLIATRHMLSSDFRTAFVPFIDMLLDEKVLVGSGVTSREALRPLAYSTLADLIHHVRNDLSLQQLVRVIAVYACISHDSTFPFSIQTMCSKLTQACIESICNKGDKAEAISILQGVLLTTVEKLKATYKAFDRMKQASIQDKGKSKPMEEEQIGRQGFDAYDWRSIERAMPVLTVAYASDSLDTFVRDAKTILRSLFNTFRSLFNNMRVIDAPSPQGDILGDLFRYGVLSLQIYEGGRDTREEKDAIEQLGMVLICFEPHVYSEVWTSNLSFYCKQLLDGPNIITLLQNMLVNNEVSHQTVGILLKHLMNNLESVGTQSKIEGALTLKLFKLSFMAVNQFIELNEPVLVPYLSKLIIDSFAYAAKAEDPAIYYQVLRALFRSIGGGRFEALYKEVLPILEEMLETLNYLLRHAEPSKRDLFVELCLTVPVRLTNLLPHLGYLMHPLVHALNSGPDLISQGLRTLELCIDNLTSEFLDPTLDPVLRELMTALYNLLKPVPFNHQQAHSAVKILGKLGGRNRKFAQTPYLLEFHPVSEDIVLQFDVEGQQQDFQIASWVELAARHVRNPAAYNRENAVTFLKQCSLLFVSSRYHSIEQEPVLRNVIKGLFEASIVEEQHDDVVEHIRLLAHEVFRLELQETARKQPKAGKRSSLSLRPSSFIQSIILAMADGMVNSAERMKELFEVIVKDLLAQKKEADDSSDSTSKDSGNIMIQMLFSRSFGLCFEEDWDRKLAGCAGLDILRKQEALEGKWLAESRKLDYVRGLFFVLRDAPKDTPKSLEEVASLLKDVIRQSSVDPQVNPSSMSKLIDMLVLELPSQKTAVRDAAKECIAILAEIKQVSVYDLISSSAKERLLDPASGPIFNKPLRALPFGMQIGNIDAITYLLNLTPSLPEVNEELNRLFHETIALADADDASLIGRQTHHALEVSLRSLRVACLKLLCAAMNCAELFANNQSSLRSRIISVYFKHMYSSSPQIVEVAHEGLKRVLAIQTKLPKDILQTGLRPILVNLADARRLSVSGLEGLARFLELLTNYFKVEIGVKLLDHFKSLAEPAMLTNAAARPYEDNQDIARMVRLVNIFRLLPPTANTFLRDLTEYVSDAEAKLLQSRPGPFTDNLALYFDKYPVDATAFLLDRLSSPQLVRTYRHTLESGKAPNFVAELSDQADKLCELCFRDQDKLHLVLPGIQIIDELSATSDDWLLKHVDVLQALVSVWRNLVALSKGPREESYSRVFSQEPTVILRIFMRYLEKHEDIELLFHVVEAFEIQSAVDRSDVTDFLYREVAASNNLQFKRNVFTHFFRLYENPDVSSAFKKNALRYIVNPLLWLHYSRRGLATKNENIIVQGVPAQIASTIWHPLISARHGGEDSLHIELLHMSAILVHYCPDVVGEFRKDIIMVAWESIKKAGDATVKHMAYLLAGRFFNAFESPPNIVRPTWHGLLRVKETEGRNLYRQAINLVARCLPKRDPPQPNQISWAAATKKVLTEEGNATPQLVSVCELLVGNPDLFYNSRDLFVSLMANSLTKLGFVPAATADMKKLTIDIVELIFRWERRRLTGGSPVVEVEVEKGEDTKKRAGSGENPDPKRQRTDAAGSVVSQPATSSTPRSTWELPVHVRELITSYLVRLVSTSPESISRGGLTFRAVQLLREIIGPDGLPGVTVKLSFFQRTMAQDITESNFIQVSNSCEVIAIVANSKDMDWIKAHLSTLMKLLESAVLSDFSPLHDTLRPLLERMFQCLPAPVESGQRAESVNDDVTAFHQWAENIAQSLNKPDKTLTAKDRLQGPLFVLQCYIKSRPERLAASAGSVVKLITKLTLDLTGANLQASVYENAHRSAIAIMELCRGHLAQLGDQRRPYLGALHHMIEHCTSIPMCRYILDMLRDWTLVKQDPLPAFKEKAGLLNRMITYESRRDEASGLYHDYLQLILDIFQEPSLARSDLTNRLEGAFLVGTRCGDPILRSKFIAMLEKSLPTDVPGRLRFILATQNWEHVAGTYWMTLATDLLYACIERSQQPIEEPVPQAEGQAVLVTALDARLLIKSFRALLPLDNAMVDEVWATAFQACWSSLERPIQVDVQRWFTGLICKEHHMEQVEKRPNGIQTLFRGALACGRAFLIPPLVIKYFGKTFGAWHTAMELLSMGLEQTDAEDLRDGCADALTEMYAELSEDDLFYGLWRRRCLHDETNAGLALEQNGLWPRAQEVYEQAQMKVRNGVIPYTENEYNVWQDHWIIAAQKLQQWDILTDLARHENNHDLLLECAWRLSDWGSQDREMIERTLDAVSDVPTPRRKVFQAYTCLIKAHTGHEDPSNFLRVLDEAIQLSMRKWCSLPTQLSAAHIPLLQMFQQYVELQEAAGVFESLSQTNRETLEARVTQDLKPIFQTWRERLPNFWDDISVWSDILAWRQHVFSAVTKVYSPLINANEPGTYGFRGFHETAWTINRFGHVARKHGLSDVCLSALGKIYALPNIEISEAFLKLREQALCLFQRPERFAEGLESISTTNLMYFANNQKAEFLTLKGMFVAKLGREHEANIAFAQAVQVDLNLPKAWAEWGRWNDRLFKDRPIRPPEQPEPEPGKPRVSEMQWQQSYTAERMGFAANAVSCYLQAAGLYKSAKARKLLVRVLWLLGVDDSISTVSRAFESYTGDVAIWYWITLIPQLLLSLTHREARHARNILMKIAKMFPQALFYHLRTSKEDFTQHHRTQTQARRMAEARRIQQLRQQQQQAHQNQQQQQSHIASPVQQPDRIVEMEVDPQERPKPTEAPVVKQEASEVRSAPSGDASESRTPVTASADDSSATAAVKPETAISATDSPANANATPQMPSSIPHVNGNVQQNSQSQSGTNPAVLANVQAVMQMSRQPQELLEEILNILKTAFPLLALSMEKMVDHINVRTKPPIEEDCYRFLSALLNEAIATWTNKGKYKDDNELIPAHIRDKVRAFCAQTKHDLRQVMYDQFVSQPITLREYIIRLQRWQERYEKALDARPKREQLDHGDCLLSDFHHSKFDDVEIPGQYIEHVDNNSGFAKITRFAPTMEVARGFCYYFRRITILGTNGRSHTFAVQSPSGRHCRREERLTQLFRILNTVLQKRKESRKRNLSIHLPAAIPLTPTLRLVTSDNSYVSLQDVFDEHCRRMDMGRDKPTLEFIDKWRQIYVPSETPDRDQHTIEYKVARMELVEEVAAKYVPENILTNYMIRTMSNPSSLWLMRKHFALQTASTIFLSYIACLSNRNPNRFHFSLKTGLIFMTELFASFDTQRPGHKSPDPVPFRLTPNMQHFITPAGIEGLLTSGVMAMARSLSNPEFDLESSLSLFLRDEISLWFTMYGKASDHPISVLNCSAEWVQRCSELAYTGDAADKVSSVTAGIATFFSGLTQSPLTCRTRPCLSHKSLQA</sequence>
<proteinExistence type="inferred from homology"/>
<comment type="similarity">
    <text evidence="1">Belongs to the PI3/PI4-kinase family. TRA1 subfamily.</text>
</comment>
<comment type="caution">
    <text evidence="5">The sequence shown here is derived from an EMBL/GenBank/DDBJ whole genome shotgun (WGS) entry which is preliminary data.</text>
</comment>
<dbReference type="GO" id="GO:0006355">
    <property type="term" value="P:regulation of DNA-templated transcription"/>
    <property type="evidence" value="ECO:0007669"/>
    <property type="project" value="TreeGrafter"/>
</dbReference>
<dbReference type="GO" id="GO:0035267">
    <property type="term" value="C:NuA4 histone acetyltransferase complex"/>
    <property type="evidence" value="ECO:0007669"/>
    <property type="project" value="TreeGrafter"/>
</dbReference>
<dbReference type="Pfam" id="PF20206">
    <property type="entry name" value="Tra1_ring"/>
    <property type="match status" value="1"/>
</dbReference>
<feature type="compositionally biased region" description="Low complexity" evidence="2">
    <location>
        <begin position="3201"/>
        <end position="3216"/>
    </location>
</feature>
<evidence type="ECO:0000313" key="6">
    <source>
        <dbReference type="Proteomes" id="UP000812966"/>
    </source>
</evidence>
<dbReference type="GO" id="GO:0006281">
    <property type="term" value="P:DNA repair"/>
    <property type="evidence" value="ECO:0007669"/>
    <property type="project" value="TreeGrafter"/>
</dbReference>
<accession>A0A8K0NNZ2</accession>
<evidence type="ECO:0000313" key="5">
    <source>
        <dbReference type="EMBL" id="KAG7530914.1"/>
    </source>
</evidence>
<dbReference type="PANTHER" id="PTHR11139:SF1">
    <property type="entry name" value="TRANSFORMATION_TRANSCRIPTION DOMAIN-ASSOCIATED PROTEIN"/>
    <property type="match status" value="1"/>
</dbReference>
<dbReference type="PROSITE" id="PS51189">
    <property type="entry name" value="FAT"/>
    <property type="match status" value="1"/>
</dbReference>
<feature type="compositionally biased region" description="Low complexity" evidence="2">
    <location>
        <begin position="8"/>
        <end position="31"/>
    </location>
</feature>
<dbReference type="SUPFAM" id="SSF48371">
    <property type="entry name" value="ARM repeat"/>
    <property type="match status" value="3"/>
</dbReference>
<dbReference type="GO" id="GO:0005634">
    <property type="term" value="C:nucleus"/>
    <property type="evidence" value="ECO:0007669"/>
    <property type="project" value="TreeGrafter"/>
</dbReference>
<name>A0A8K0NNZ2_9TREE</name>
<dbReference type="InterPro" id="IPR016024">
    <property type="entry name" value="ARM-type_fold"/>
</dbReference>
<feature type="region of interest" description="Disordered" evidence="2">
    <location>
        <begin position="3043"/>
        <end position="3063"/>
    </location>
</feature>
<evidence type="ECO:0000259" key="3">
    <source>
        <dbReference type="PROSITE" id="PS50290"/>
    </source>
</evidence>
<dbReference type="GO" id="GO:0000124">
    <property type="term" value="C:SAGA complex"/>
    <property type="evidence" value="ECO:0007669"/>
    <property type="project" value="TreeGrafter"/>
</dbReference>
<dbReference type="InterPro" id="IPR014009">
    <property type="entry name" value="PIK_FAT"/>
</dbReference>
<dbReference type="InterPro" id="IPR000403">
    <property type="entry name" value="PI3/4_kinase_cat_dom"/>
</dbReference>
<feature type="compositionally biased region" description="Basic and acidic residues" evidence="2">
    <location>
        <begin position="3228"/>
        <end position="3242"/>
    </location>
</feature>
<dbReference type="SMART" id="SM00146">
    <property type="entry name" value="PI3Kc"/>
    <property type="match status" value="1"/>
</dbReference>
<evidence type="ECO:0000256" key="2">
    <source>
        <dbReference type="SAM" id="MobiDB-lite"/>
    </source>
</evidence>
<gene>
    <name evidence="5" type="ORF">FFLO_04737</name>
</gene>
<evidence type="ECO:0000259" key="4">
    <source>
        <dbReference type="PROSITE" id="PS51189"/>
    </source>
</evidence>
<feature type="region of interest" description="Disordered" evidence="2">
    <location>
        <begin position="3201"/>
        <end position="3325"/>
    </location>
</feature>
<dbReference type="InterPro" id="IPR036940">
    <property type="entry name" value="PI3/4_kinase_cat_sf"/>
</dbReference>
<dbReference type="EMBL" id="JABELV010000105">
    <property type="protein sequence ID" value="KAG7530914.1"/>
    <property type="molecule type" value="Genomic_DNA"/>
</dbReference>
<dbReference type="SUPFAM" id="SSF56112">
    <property type="entry name" value="Protein kinase-like (PK-like)"/>
    <property type="match status" value="1"/>
</dbReference>
<organism evidence="5 6">
    <name type="scientific">Filobasidium floriforme</name>
    <dbReference type="NCBI Taxonomy" id="5210"/>
    <lineage>
        <taxon>Eukaryota</taxon>
        <taxon>Fungi</taxon>
        <taxon>Dikarya</taxon>
        <taxon>Basidiomycota</taxon>
        <taxon>Agaricomycotina</taxon>
        <taxon>Tremellomycetes</taxon>
        <taxon>Filobasidiales</taxon>
        <taxon>Filobasidiaceae</taxon>
        <taxon>Filobasidium</taxon>
    </lineage>
</organism>
<feature type="region of interest" description="Disordered" evidence="2">
    <location>
        <begin position="2051"/>
        <end position="2092"/>
    </location>
</feature>
<protein>
    <recommendedName>
        <fullName evidence="7">Non-specific serine/threonine protein kinase</fullName>
    </recommendedName>
</protein>
<feature type="compositionally biased region" description="Low complexity" evidence="2">
    <location>
        <begin position="3271"/>
        <end position="3282"/>
    </location>
</feature>
<feature type="compositionally biased region" description="Low complexity" evidence="2">
    <location>
        <begin position="3311"/>
        <end position="3324"/>
    </location>
</feature>
<feature type="compositionally biased region" description="Low complexity" evidence="2">
    <location>
        <begin position="325"/>
        <end position="336"/>
    </location>
</feature>
<feature type="compositionally biased region" description="Low complexity" evidence="2">
    <location>
        <begin position="85"/>
        <end position="99"/>
    </location>
</feature>
<feature type="region of interest" description="Disordered" evidence="2">
    <location>
        <begin position="306"/>
        <end position="345"/>
    </location>
</feature>
<dbReference type="Pfam" id="PF20175">
    <property type="entry name" value="Tra1_central"/>
    <property type="match status" value="1"/>
</dbReference>
<dbReference type="InterPro" id="IPR003151">
    <property type="entry name" value="PIK-rel_kinase_FAT"/>
</dbReference>
<dbReference type="PANTHER" id="PTHR11139">
    <property type="entry name" value="ATAXIA TELANGIECTASIA MUTATED ATM -RELATED"/>
    <property type="match status" value="1"/>
</dbReference>
<dbReference type="Pfam" id="PF02259">
    <property type="entry name" value="FAT"/>
    <property type="match status" value="1"/>
</dbReference>
<feature type="compositionally biased region" description="Low complexity" evidence="2">
    <location>
        <begin position="306"/>
        <end position="315"/>
    </location>
</feature>
<evidence type="ECO:0000256" key="1">
    <source>
        <dbReference type="ARBA" id="ARBA00007234"/>
    </source>
</evidence>
<dbReference type="OrthoDB" id="5570127at2759"/>
<evidence type="ECO:0008006" key="7">
    <source>
        <dbReference type="Google" id="ProtNLM"/>
    </source>
</evidence>
<feature type="compositionally biased region" description="Polar residues" evidence="2">
    <location>
        <begin position="41"/>
        <end position="53"/>
    </location>
</feature>
<dbReference type="InterPro" id="IPR046805">
    <property type="entry name" value="Tra1_ring"/>
</dbReference>